<dbReference type="Proteomes" id="UP001319045">
    <property type="component" value="Chromosome"/>
</dbReference>
<evidence type="ECO:0000313" key="3">
    <source>
        <dbReference type="Proteomes" id="UP001319045"/>
    </source>
</evidence>
<dbReference type="EMBL" id="AP024484">
    <property type="protein sequence ID" value="BCS85773.1"/>
    <property type="molecule type" value="Genomic_DNA"/>
</dbReference>
<dbReference type="InterPro" id="IPR027372">
    <property type="entry name" value="Phytase-like_dom"/>
</dbReference>
<accession>A0ABM7NZ80</accession>
<keyword evidence="3" id="KW-1185">Reference proteome</keyword>
<dbReference type="Pfam" id="PF13449">
    <property type="entry name" value="Phytase-like"/>
    <property type="match status" value="1"/>
</dbReference>
<organism evidence="2 3">
    <name type="scientific">Prevotella herbatica</name>
    <dbReference type="NCBI Taxonomy" id="2801997"/>
    <lineage>
        <taxon>Bacteria</taxon>
        <taxon>Pseudomonadati</taxon>
        <taxon>Bacteroidota</taxon>
        <taxon>Bacteroidia</taxon>
        <taxon>Bacteroidales</taxon>
        <taxon>Prevotellaceae</taxon>
        <taxon>Prevotella</taxon>
    </lineage>
</organism>
<dbReference type="SUPFAM" id="SSF75011">
    <property type="entry name" value="3-carboxy-cis,cis-mucoante lactonizing enzyme"/>
    <property type="match status" value="1"/>
</dbReference>
<evidence type="ECO:0000259" key="1">
    <source>
        <dbReference type="Pfam" id="PF13449"/>
    </source>
</evidence>
<gene>
    <name evidence="2" type="ORF">prwr041_16660</name>
</gene>
<feature type="domain" description="Phytase-like" evidence="1">
    <location>
        <begin position="43"/>
        <end position="299"/>
    </location>
</feature>
<reference evidence="2 3" key="1">
    <citation type="journal article" date="2022" name="Int. J. Syst. Evol. Microbiol.">
        <title>Prevotella herbatica sp. nov., a plant polysaccharide-decomposing anaerobic bacterium isolated from a methanogenic reactor.</title>
        <authorList>
            <person name="Uek A."/>
            <person name="Tonouchi A."/>
            <person name="Kaku N."/>
            <person name="Ueki K."/>
        </authorList>
    </citation>
    <scope>NUCLEOTIDE SEQUENCE [LARGE SCALE GENOMIC DNA]</scope>
    <source>
        <strain evidence="2 3">WR041</strain>
    </source>
</reference>
<name>A0ABM7NZ80_9BACT</name>
<evidence type="ECO:0000313" key="2">
    <source>
        <dbReference type="EMBL" id="BCS85773.1"/>
    </source>
</evidence>
<dbReference type="RefSeq" id="WP_237072184.1">
    <property type="nucleotide sequence ID" value="NZ_AP024484.1"/>
</dbReference>
<proteinExistence type="predicted"/>
<protein>
    <submittedName>
        <fullName evidence="2">Esterase-like activity of phytase family protein</fullName>
    </submittedName>
</protein>
<sequence length="318" mass="36420">MKKNILFGIIILLSLSIQGQKRLKDYDSVSIMPQHYFSAIPPGNYSGIANIGNDDYAVVSDKGNNEGYYIFHIEINNNGEITNITNKDFINLNGSNLDEEAITFNPETHRIYVGNEEPSNIIEYDVNSKNIIRSAEITDYKKHCSPNRSIESLTYDKIRDKLFTINESPLIGDSCRMLRLKQLNTDLTVEKEFPYFIEKPLKPADTPQDRHAYGVSELLSLNDSTLLVLERELYITPMKLGSWVINRIFRIVPGNPTKHLVCFWRTSLQLTSFNFANYEGMCLGPKLSDGRQVIILCADSQNRYKGVLRDYFRTIILQ</sequence>